<feature type="region of interest" description="Disordered" evidence="1">
    <location>
        <begin position="334"/>
        <end position="374"/>
    </location>
</feature>
<dbReference type="GeneID" id="31018439"/>
<evidence type="ECO:0000259" key="2">
    <source>
        <dbReference type="Pfam" id="PF21762"/>
    </source>
</evidence>
<feature type="region of interest" description="Disordered" evidence="1">
    <location>
        <begin position="136"/>
        <end position="156"/>
    </location>
</feature>
<dbReference type="EMBL" id="MNUE01000064">
    <property type="protein sequence ID" value="OJD30204.1"/>
    <property type="molecule type" value="Genomic_DNA"/>
</dbReference>
<dbReference type="Proteomes" id="UP000183809">
    <property type="component" value="Unassembled WGS sequence"/>
</dbReference>
<sequence length="423" mass="45798">MAPKNTRHTMTWAQVASSSTTSRGSAPSAPAQTPPTLAPAPSATTAPRIDADSANIYTDEAGCASCPTMPAANSQSASAVPASDPDKQSAPPSISEATTITDPRSLSYSERLLWALQNDARLVAVDVEKYMGPTSRCPEKYRETKSPSTPTEAGISVSDPLILPTANRLNLTERILQSEARHVRVKEYCHLTNPWRSYYPKVCKKGCEEHFQFGLTEFASETDTGRILREIMSVPLRPLDSDSPMRPVALLLHAAGNDSQDLMKLGVDLSEPEWSHVFIVDTQRVARRRTDGNLIGLKTLCEDYSISYDHAHNSGNDAFRTLVVGMVDGMKLVEEQSSSASESDVPPSSDPDQGNTASESPQSEDEPHPPTCYETVGQTVEDVRARADAVEISGTRRTGADASMFDGVSWMGIALLTATRRVD</sequence>
<dbReference type="SUPFAM" id="SSF53098">
    <property type="entry name" value="Ribonuclease H-like"/>
    <property type="match status" value="1"/>
</dbReference>
<dbReference type="RefSeq" id="XP_020126464.1">
    <property type="nucleotide sequence ID" value="XM_020278178.1"/>
</dbReference>
<feature type="region of interest" description="Disordered" evidence="1">
    <location>
        <begin position="69"/>
        <end position="102"/>
    </location>
</feature>
<feature type="domain" description="Gfd2/YDR514C-like C-terminal" evidence="2">
    <location>
        <begin position="146"/>
        <end position="323"/>
    </location>
</feature>
<accession>A0A1J9RQM4</accession>
<dbReference type="GO" id="GO:0005634">
    <property type="term" value="C:nucleus"/>
    <property type="evidence" value="ECO:0007669"/>
    <property type="project" value="TreeGrafter"/>
</dbReference>
<dbReference type="Pfam" id="PF21762">
    <property type="entry name" value="DEDDh_C"/>
    <property type="match status" value="1"/>
</dbReference>
<dbReference type="InterPro" id="IPR048519">
    <property type="entry name" value="Gfd2/YDR514C-like_C"/>
</dbReference>
<comment type="caution">
    <text evidence="3">The sequence shown here is derived from an EMBL/GenBank/DDBJ whole genome shotgun (WGS) entry which is preliminary data.</text>
</comment>
<dbReference type="OrthoDB" id="3943528at2759"/>
<organism evidence="3 4">
    <name type="scientific">Diplodia corticola</name>
    <dbReference type="NCBI Taxonomy" id="236234"/>
    <lineage>
        <taxon>Eukaryota</taxon>
        <taxon>Fungi</taxon>
        <taxon>Dikarya</taxon>
        <taxon>Ascomycota</taxon>
        <taxon>Pezizomycotina</taxon>
        <taxon>Dothideomycetes</taxon>
        <taxon>Dothideomycetes incertae sedis</taxon>
        <taxon>Botryosphaeriales</taxon>
        <taxon>Botryosphaeriaceae</taxon>
        <taxon>Diplodia</taxon>
    </lineage>
</organism>
<feature type="compositionally biased region" description="Low complexity" evidence="1">
    <location>
        <begin position="335"/>
        <end position="353"/>
    </location>
</feature>
<feature type="compositionally biased region" description="Low complexity" evidence="1">
    <location>
        <begin position="16"/>
        <end position="31"/>
    </location>
</feature>
<evidence type="ECO:0000313" key="3">
    <source>
        <dbReference type="EMBL" id="OJD30204.1"/>
    </source>
</evidence>
<dbReference type="PANTHER" id="PTHR28083:SF1">
    <property type="entry name" value="GOOD FOR FULL DBP5 ACTIVITY PROTEIN 2"/>
    <property type="match status" value="1"/>
</dbReference>
<evidence type="ECO:0000256" key="1">
    <source>
        <dbReference type="SAM" id="MobiDB-lite"/>
    </source>
</evidence>
<feature type="region of interest" description="Disordered" evidence="1">
    <location>
        <begin position="1"/>
        <end position="53"/>
    </location>
</feature>
<reference evidence="3 4" key="1">
    <citation type="submission" date="2016-10" db="EMBL/GenBank/DDBJ databases">
        <title>Proteomics and genomics reveal pathogen-plant mechanisms compatible with a hemibiotrophic lifestyle of Diplodia corticola.</title>
        <authorList>
            <person name="Fernandes I."/>
            <person name="De Jonge R."/>
            <person name="Van De Peer Y."/>
            <person name="Devreese B."/>
            <person name="Alves A."/>
            <person name="Esteves A.C."/>
        </authorList>
    </citation>
    <scope>NUCLEOTIDE SEQUENCE [LARGE SCALE GENOMIC DNA]</scope>
    <source>
        <strain evidence="3 4">CBS 112549</strain>
    </source>
</reference>
<dbReference type="STRING" id="236234.A0A1J9RQM4"/>
<name>A0A1J9RQM4_9PEZI</name>
<keyword evidence="4" id="KW-1185">Reference proteome</keyword>
<dbReference type="AlphaFoldDB" id="A0A1J9RQM4"/>
<dbReference type="InterPro" id="IPR012337">
    <property type="entry name" value="RNaseH-like_sf"/>
</dbReference>
<dbReference type="PANTHER" id="PTHR28083">
    <property type="entry name" value="GOOD FOR FULL DBP5 ACTIVITY PROTEIN 2"/>
    <property type="match status" value="1"/>
</dbReference>
<gene>
    <name evidence="3" type="ORF">BKCO1_6400026</name>
</gene>
<proteinExistence type="predicted"/>
<dbReference type="InterPro" id="IPR040151">
    <property type="entry name" value="Gfd2/YDR514C-like"/>
</dbReference>
<feature type="compositionally biased region" description="Polar residues" evidence="1">
    <location>
        <begin position="90"/>
        <end position="102"/>
    </location>
</feature>
<protein>
    <recommendedName>
        <fullName evidence="2">Gfd2/YDR514C-like C-terminal domain-containing protein</fullName>
    </recommendedName>
</protein>
<evidence type="ECO:0000313" key="4">
    <source>
        <dbReference type="Proteomes" id="UP000183809"/>
    </source>
</evidence>